<evidence type="ECO:0000259" key="5">
    <source>
        <dbReference type="PROSITE" id="PS50887"/>
    </source>
</evidence>
<feature type="region of interest" description="Disordered" evidence="3">
    <location>
        <begin position="385"/>
        <end position="412"/>
    </location>
</feature>
<evidence type="ECO:0000256" key="1">
    <source>
        <dbReference type="ARBA" id="ARBA00012528"/>
    </source>
</evidence>
<comment type="caution">
    <text evidence="6">The sequence shown here is derived from an EMBL/GenBank/DDBJ whole genome shotgun (WGS) entry which is preliminary data.</text>
</comment>
<feature type="compositionally biased region" description="Pro residues" evidence="3">
    <location>
        <begin position="403"/>
        <end position="412"/>
    </location>
</feature>
<dbReference type="SMART" id="SM00267">
    <property type="entry name" value="GGDEF"/>
    <property type="match status" value="1"/>
</dbReference>
<evidence type="ECO:0000256" key="3">
    <source>
        <dbReference type="SAM" id="MobiDB-lite"/>
    </source>
</evidence>
<evidence type="ECO:0000256" key="2">
    <source>
        <dbReference type="ARBA" id="ARBA00034247"/>
    </source>
</evidence>
<proteinExistence type="predicted"/>
<organism evidence="6 7">
    <name type="scientific">Chelatococcus reniformis</name>
    <dbReference type="NCBI Taxonomy" id="1494448"/>
    <lineage>
        <taxon>Bacteria</taxon>
        <taxon>Pseudomonadati</taxon>
        <taxon>Pseudomonadota</taxon>
        <taxon>Alphaproteobacteria</taxon>
        <taxon>Hyphomicrobiales</taxon>
        <taxon>Chelatococcaceae</taxon>
        <taxon>Chelatococcus</taxon>
    </lineage>
</organism>
<dbReference type="InterPro" id="IPR043128">
    <property type="entry name" value="Rev_trsase/Diguanyl_cyclase"/>
</dbReference>
<dbReference type="AlphaFoldDB" id="A0A916UIC8"/>
<name>A0A916UIC8_9HYPH</name>
<dbReference type="RefSeq" id="WP_188610545.1">
    <property type="nucleotide sequence ID" value="NZ_BMGG01000006.1"/>
</dbReference>
<dbReference type="EC" id="2.7.7.65" evidence="1"/>
<reference evidence="6" key="1">
    <citation type="journal article" date="2014" name="Int. J. Syst. Evol. Microbiol.">
        <title>Complete genome sequence of Corynebacterium casei LMG S-19264T (=DSM 44701T), isolated from a smear-ripened cheese.</title>
        <authorList>
            <consortium name="US DOE Joint Genome Institute (JGI-PGF)"/>
            <person name="Walter F."/>
            <person name="Albersmeier A."/>
            <person name="Kalinowski J."/>
            <person name="Ruckert C."/>
        </authorList>
    </citation>
    <scope>NUCLEOTIDE SEQUENCE</scope>
    <source>
        <strain evidence="6">CGMCC 1.12919</strain>
    </source>
</reference>
<evidence type="ECO:0000256" key="4">
    <source>
        <dbReference type="SAM" id="Phobius"/>
    </source>
</evidence>
<dbReference type="Pfam" id="PF00990">
    <property type="entry name" value="GGDEF"/>
    <property type="match status" value="1"/>
</dbReference>
<comment type="catalytic activity">
    <reaction evidence="2">
        <text>2 GTP = 3',3'-c-di-GMP + 2 diphosphate</text>
        <dbReference type="Rhea" id="RHEA:24898"/>
        <dbReference type="ChEBI" id="CHEBI:33019"/>
        <dbReference type="ChEBI" id="CHEBI:37565"/>
        <dbReference type="ChEBI" id="CHEBI:58805"/>
        <dbReference type="EC" id="2.7.7.65"/>
    </reaction>
</comment>
<feature type="domain" description="GGDEF" evidence="5">
    <location>
        <begin position="250"/>
        <end position="380"/>
    </location>
</feature>
<keyword evidence="4" id="KW-0472">Membrane</keyword>
<keyword evidence="4" id="KW-1133">Transmembrane helix</keyword>
<gene>
    <name evidence="6" type="ORF">GCM10010994_35800</name>
</gene>
<dbReference type="SUPFAM" id="SSF55073">
    <property type="entry name" value="Nucleotide cyclase"/>
    <property type="match status" value="1"/>
</dbReference>
<feature type="transmembrane region" description="Helical" evidence="4">
    <location>
        <begin position="36"/>
        <end position="55"/>
    </location>
</feature>
<dbReference type="EMBL" id="BMGG01000006">
    <property type="protein sequence ID" value="GGC74222.1"/>
    <property type="molecule type" value="Genomic_DNA"/>
</dbReference>
<feature type="transmembrane region" description="Helical" evidence="4">
    <location>
        <begin position="121"/>
        <end position="140"/>
    </location>
</feature>
<feature type="transmembrane region" description="Helical" evidence="4">
    <location>
        <begin position="6"/>
        <end position="29"/>
    </location>
</feature>
<keyword evidence="4" id="KW-0812">Transmembrane</keyword>
<sequence length="412" mass="44469">MSLHYTTVLSVSAAIAVTQGAFLLLLWGLDRRSRALRWWAAAFLAMGCALVLVSAHGSLPSFFSVYVSAPLMILAYALVWQATRSFDGRPVNPLLLIAPALLWLGQSALDPNVLYWAALSRRHLLVIAIIGYLVLAIVEIWRGRSDRLGSRLLLALALGAAAFSFVLRLLSVDPGTASLADRPDWSPWLTLLTMVSMSAAAALALALAKERMQQMEFAHIYLDPATGALNLGSFLSHAARLVAGQMKDRKPVSLLLMHLGDESTRGGVHRKIDDDDLRAFYDQAVTRLRPTDLLARVGAQNFALVVPNVGPAQAREIGERTVRMAQEWAAATDPSPLTMTVGAVCSSQVGYDLRSLILAADAAVEEAKENGPGSVCLYRAPPAEAGVRKPPLSRWPETAPIPVSVPPADFPR</sequence>
<dbReference type="PROSITE" id="PS50887">
    <property type="entry name" value="GGDEF"/>
    <property type="match status" value="1"/>
</dbReference>
<evidence type="ECO:0000313" key="6">
    <source>
        <dbReference type="EMBL" id="GGC74222.1"/>
    </source>
</evidence>
<feature type="transmembrane region" description="Helical" evidence="4">
    <location>
        <begin position="152"/>
        <end position="170"/>
    </location>
</feature>
<keyword evidence="7" id="KW-1185">Reference proteome</keyword>
<dbReference type="Gene3D" id="3.30.70.270">
    <property type="match status" value="1"/>
</dbReference>
<dbReference type="PANTHER" id="PTHR45138">
    <property type="entry name" value="REGULATORY COMPONENTS OF SENSORY TRANSDUCTION SYSTEM"/>
    <property type="match status" value="1"/>
</dbReference>
<protein>
    <recommendedName>
        <fullName evidence="1">diguanylate cyclase</fullName>
        <ecNumber evidence="1">2.7.7.65</ecNumber>
    </recommendedName>
</protein>
<dbReference type="PANTHER" id="PTHR45138:SF9">
    <property type="entry name" value="DIGUANYLATE CYCLASE DGCM-RELATED"/>
    <property type="match status" value="1"/>
</dbReference>
<dbReference type="GO" id="GO:0052621">
    <property type="term" value="F:diguanylate cyclase activity"/>
    <property type="evidence" value="ECO:0007669"/>
    <property type="project" value="UniProtKB-EC"/>
</dbReference>
<evidence type="ECO:0000313" key="7">
    <source>
        <dbReference type="Proteomes" id="UP000637002"/>
    </source>
</evidence>
<dbReference type="Proteomes" id="UP000637002">
    <property type="component" value="Unassembled WGS sequence"/>
</dbReference>
<accession>A0A916UIC8</accession>
<feature type="transmembrane region" description="Helical" evidence="4">
    <location>
        <begin position="91"/>
        <end position="109"/>
    </location>
</feature>
<dbReference type="InterPro" id="IPR000160">
    <property type="entry name" value="GGDEF_dom"/>
</dbReference>
<feature type="transmembrane region" description="Helical" evidence="4">
    <location>
        <begin position="185"/>
        <end position="208"/>
    </location>
</feature>
<feature type="transmembrane region" description="Helical" evidence="4">
    <location>
        <begin position="61"/>
        <end position="79"/>
    </location>
</feature>
<reference evidence="6" key="2">
    <citation type="submission" date="2020-09" db="EMBL/GenBank/DDBJ databases">
        <authorList>
            <person name="Sun Q."/>
            <person name="Zhou Y."/>
        </authorList>
    </citation>
    <scope>NUCLEOTIDE SEQUENCE</scope>
    <source>
        <strain evidence="6">CGMCC 1.12919</strain>
    </source>
</reference>
<dbReference type="InterPro" id="IPR050469">
    <property type="entry name" value="Diguanylate_Cyclase"/>
</dbReference>
<dbReference type="InterPro" id="IPR029787">
    <property type="entry name" value="Nucleotide_cyclase"/>
</dbReference>